<evidence type="ECO:0000256" key="6">
    <source>
        <dbReference type="ARBA" id="ARBA00023157"/>
    </source>
</evidence>
<dbReference type="EMBL" id="HG994590">
    <property type="protein sequence ID" value="CAF2811443.1"/>
    <property type="molecule type" value="Genomic_DNA"/>
</dbReference>
<dbReference type="PANTHER" id="PTHR16311">
    <property type="entry name" value="THROMBOSPONDIN TYPE I DOMAIN-CONTAINING 1"/>
    <property type="match status" value="1"/>
</dbReference>
<dbReference type="PROSITE" id="PS00022">
    <property type="entry name" value="EGF_1"/>
    <property type="match status" value="2"/>
</dbReference>
<dbReference type="PROSITE" id="PS01186">
    <property type="entry name" value="EGF_2"/>
    <property type="match status" value="1"/>
</dbReference>
<dbReference type="InterPro" id="IPR000884">
    <property type="entry name" value="TSP1_rpt"/>
</dbReference>
<keyword evidence="5" id="KW-0677">Repeat</keyword>
<keyword evidence="2" id="KW-0964">Secreted</keyword>
<gene>
    <name evidence="10" type="ORF">LSAA_2789</name>
</gene>
<dbReference type="PROSITE" id="PS50092">
    <property type="entry name" value="TSP1"/>
    <property type="match status" value="6"/>
</dbReference>
<evidence type="ECO:0000256" key="4">
    <source>
        <dbReference type="ARBA" id="ARBA00022729"/>
    </source>
</evidence>
<evidence type="ECO:0000256" key="3">
    <source>
        <dbReference type="ARBA" id="ARBA00022536"/>
    </source>
</evidence>
<dbReference type="InterPro" id="IPR038877">
    <property type="entry name" value="THSD1"/>
</dbReference>
<keyword evidence="6 8" id="KW-1015">Disulfide bond</keyword>
<feature type="disulfide bond" evidence="8">
    <location>
        <begin position="185"/>
        <end position="194"/>
    </location>
</feature>
<evidence type="ECO:0000256" key="7">
    <source>
        <dbReference type="ARBA" id="ARBA00023180"/>
    </source>
</evidence>
<evidence type="ECO:0000259" key="9">
    <source>
        <dbReference type="PROSITE" id="PS50026"/>
    </source>
</evidence>
<reference evidence="10" key="1">
    <citation type="submission" date="2021-02" db="EMBL/GenBank/DDBJ databases">
        <authorList>
            <person name="Bekaert M."/>
        </authorList>
    </citation>
    <scope>NUCLEOTIDE SEQUENCE</scope>
    <source>
        <strain evidence="10">IoA-00</strain>
    </source>
</reference>
<evidence type="ECO:0000256" key="1">
    <source>
        <dbReference type="ARBA" id="ARBA00004613"/>
    </source>
</evidence>
<evidence type="ECO:0000256" key="5">
    <source>
        <dbReference type="ARBA" id="ARBA00022737"/>
    </source>
</evidence>
<feature type="disulfide bond" evidence="8">
    <location>
        <begin position="91"/>
        <end position="100"/>
    </location>
</feature>
<organism evidence="10 11">
    <name type="scientific">Lepeophtheirus salmonis</name>
    <name type="common">Salmon louse</name>
    <name type="synonym">Caligus salmonis</name>
    <dbReference type="NCBI Taxonomy" id="72036"/>
    <lineage>
        <taxon>Eukaryota</taxon>
        <taxon>Metazoa</taxon>
        <taxon>Ecdysozoa</taxon>
        <taxon>Arthropoda</taxon>
        <taxon>Crustacea</taxon>
        <taxon>Multicrustacea</taxon>
        <taxon>Hexanauplia</taxon>
        <taxon>Copepoda</taxon>
        <taxon>Siphonostomatoida</taxon>
        <taxon>Caligidae</taxon>
        <taxon>Lepeophtheirus</taxon>
    </lineage>
</organism>
<dbReference type="GO" id="GO:0071944">
    <property type="term" value="C:cell periphery"/>
    <property type="evidence" value="ECO:0007669"/>
    <property type="project" value="TreeGrafter"/>
</dbReference>
<keyword evidence="4" id="KW-0732">Signal</keyword>
<dbReference type="InterPro" id="IPR000742">
    <property type="entry name" value="EGF"/>
</dbReference>
<keyword evidence="7" id="KW-0325">Glycoprotein</keyword>
<comment type="subcellular location">
    <subcellularLocation>
        <location evidence="1">Secreted</location>
    </subcellularLocation>
</comment>
<proteinExistence type="predicted"/>
<dbReference type="SUPFAM" id="SSF82895">
    <property type="entry name" value="TSP-1 type 1 repeat"/>
    <property type="match status" value="6"/>
</dbReference>
<feature type="domain" description="EGF-like" evidence="9">
    <location>
        <begin position="69"/>
        <end position="101"/>
    </location>
</feature>
<accession>A0A7R8CGJ8</accession>
<dbReference type="PANTHER" id="PTHR16311:SF3">
    <property type="entry name" value="THROMBOSPONDIN TYPE-1 DOMAIN-CONTAINING PROTEIN 1"/>
    <property type="match status" value="1"/>
</dbReference>
<dbReference type="InterPro" id="IPR036383">
    <property type="entry name" value="TSP1_rpt_sf"/>
</dbReference>
<feature type="domain" description="EGF-like" evidence="9">
    <location>
        <begin position="162"/>
        <end position="195"/>
    </location>
</feature>
<dbReference type="PRINTS" id="PR01705">
    <property type="entry name" value="TSP1REPEAT"/>
</dbReference>
<protein>
    <submittedName>
        <fullName evidence="10">(salmon louse) hypothetical protein</fullName>
    </submittedName>
</protein>
<keyword evidence="11" id="KW-1185">Reference proteome</keyword>
<dbReference type="PROSITE" id="PS50026">
    <property type="entry name" value="EGF_3"/>
    <property type="match status" value="2"/>
</dbReference>
<dbReference type="SMART" id="SM00209">
    <property type="entry name" value="TSP1"/>
    <property type="match status" value="6"/>
</dbReference>
<dbReference type="AlphaFoldDB" id="A0A7R8CGJ8"/>
<dbReference type="SMART" id="SM00181">
    <property type="entry name" value="EGF"/>
    <property type="match status" value="5"/>
</dbReference>
<keyword evidence="3 8" id="KW-0245">EGF-like domain</keyword>
<evidence type="ECO:0000313" key="10">
    <source>
        <dbReference type="EMBL" id="CAF2811443.1"/>
    </source>
</evidence>
<name>A0A7R8CGJ8_LEPSM</name>
<evidence type="ECO:0000313" key="11">
    <source>
        <dbReference type="Proteomes" id="UP000675881"/>
    </source>
</evidence>
<dbReference type="Pfam" id="PF00090">
    <property type="entry name" value="TSP_1"/>
    <property type="match status" value="6"/>
</dbReference>
<comment type="caution">
    <text evidence="8">Lacks conserved residue(s) required for the propagation of feature annotation.</text>
</comment>
<dbReference type="OrthoDB" id="10268124at2759"/>
<evidence type="ECO:0000256" key="8">
    <source>
        <dbReference type="PROSITE-ProRule" id="PRU00076"/>
    </source>
</evidence>
<dbReference type="Gene3D" id="2.20.100.10">
    <property type="entry name" value="Thrombospondin type-1 (TSP1) repeat"/>
    <property type="match status" value="6"/>
</dbReference>
<dbReference type="FunFam" id="2.20.100.10:FF:000007">
    <property type="entry name" value="Thrombospondin 1"/>
    <property type="match status" value="1"/>
</dbReference>
<dbReference type="GO" id="GO:0005576">
    <property type="term" value="C:extracellular region"/>
    <property type="evidence" value="ECO:0007669"/>
    <property type="project" value="UniProtKB-SubCell"/>
</dbReference>
<dbReference type="Gene3D" id="2.10.25.10">
    <property type="entry name" value="Laminin"/>
    <property type="match status" value="2"/>
</dbReference>
<dbReference type="FunFam" id="2.20.100.10:FF:000067">
    <property type="entry name" value="Hemicentin 1"/>
    <property type="match status" value="1"/>
</dbReference>
<evidence type="ECO:0000256" key="2">
    <source>
        <dbReference type="ARBA" id="ARBA00022525"/>
    </source>
</evidence>
<sequence>MQETSTYNRLLPSYTFACHSENLKRSYRYTCNPKGDIICLQGWSHAEFLCKIPICSQGCGGNGRGDTCNECIPSSQCQNGFCVHSPKECICSLGWAGVNCDLQDHGCVHGTFSSKHHCTCDPGWLGRNCSSCIPHPSCVWGSCKSTPGECFCDPGWDGRNCDIPICEKGCHPDHGFCFKPSQCICRSGWHGKRCDLCTPMPGCTRGCHKNTPWTCEEEDILDIFIHKWSQWSSWSKCSSSCGHGVMQRSRICRDTVSEESCSGNSVETKDCHLAYCKNKRTLESLDILVHLYGGSSCAGRNEELMSCFYRECPKDGEWSLWEDWSHCSRPCGIGFKNRQRYCDSPTPDHSGKYCFGLNYESNTCNLFDFVGMVYELGYVDAHLLSSSPSGQIQGHWSTWEHWSQCSTSCGVGISIRERLCNNPIPSEMGKPCSGLGYESRICFGALCSDKENGLVLGSAYILMVALYLAKEFQRKRVIVLKNFAPSMENGDFGRNGRTVVPHVEKGQRHGSGNAIIPSQMGMGGPVLDYPCKKGDCLNGYCSNGSHWTTWGRWTSCNATCGHSEKYRLRLCVGSYCKGPSKEILICNTLPCSWTEWESWSLCSTSCGNSKQYRHRRCKKDNCTGPNIQDQICNMKPCKQVEVAWSSWTDWTGCSARCTGDVGTRLRQRKCLSHRKKVSFKYCSGKSWERTVCYGKNKRQK</sequence>
<dbReference type="Proteomes" id="UP000675881">
    <property type="component" value="Chromosome 11"/>
</dbReference>